<dbReference type="PANTHER" id="PTHR46148:SF54">
    <property type="entry name" value="RETROTRANSPOSON-LIKE PROTEIN"/>
    <property type="match status" value="1"/>
</dbReference>
<evidence type="ECO:0000313" key="4">
    <source>
        <dbReference type="Proteomes" id="UP001408789"/>
    </source>
</evidence>
<evidence type="ECO:0000313" key="3">
    <source>
        <dbReference type="EMBL" id="KAK9073612.1"/>
    </source>
</evidence>
<evidence type="ECO:0000256" key="1">
    <source>
        <dbReference type="SAM" id="Coils"/>
    </source>
</evidence>
<feature type="domain" description="Chromo" evidence="2">
    <location>
        <begin position="151"/>
        <end position="201"/>
    </location>
</feature>
<dbReference type="Pfam" id="PF24626">
    <property type="entry name" value="SH3_Tf2-1"/>
    <property type="match status" value="1"/>
</dbReference>
<protein>
    <recommendedName>
        <fullName evidence="2">Chromo domain-containing protein</fullName>
    </recommendedName>
</protein>
<dbReference type="Proteomes" id="UP001408789">
    <property type="component" value="Unassembled WGS sequence"/>
</dbReference>
<comment type="caution">
    <text evidence="3">The sequence shown here is derived from an EMBL/GenBank/DDBJ whole genome shotgun (WGS) entry which is preliminary data.</text>
</comment>
<dbReference type="PANTHER" id="PTHR46148">
    <property type="entry name" value="CHROMO DOMAIN-CONTAINING PROTEIN"/>
    <property type="match status" value="1"/>
</dbReference>
<dbReference type="InterPro" id="IPR056924">
    <property type="entry name" value="SH3_Tf2-1"/>
</dbReference>
<keyword evidence="4" id="KW-1185">Reference proteome</keyword>
<organism evidence="3 4">
    <name type="scientific">Deinandra increscens subsp. villosa</name>
    <dbReference type="NCBI Taxonomy" id="3103831"/>
    <lineage>
        <taxon>Eukaryota</taxon>
        <taxon>Viridiplantae</taxon>
        <taxon>Streptophyta</taxon>
        <taxon>Embryophyta</taxon>
        <taxon>Tracheophyta</taxon>
        <taxon>Spermatophyta</taxon>
        <taxon>Magnoliopsida</taxon>
        <taxon>eudicotyledons</taxon>
        <taxon>Gunneridae</taxon>
        <taxon>Pentapetalae</taxon>
        <taxon>asterids</taxon>
        <taxon>campanulids</taxon>
        <taxon>Asterales</taxon>
        <taxon>Asteraceae</taxon>
        <taxon>Asteroideae</taxon>
        <taxon>Heliantheae alliance</taxon>
        <taxon>Madieae</taxon>
        <taxon>Madiinae</taxon>
        <taxon>Deinandra</taxon>
    </lineage>
</organism>
<accession>A0AAP0DJ03</accession>
<dbReference type="AlphaFoldDB" id="A0AAP0DJ03"/>
<keyword evidence="1" id="KW-0175">Coiled coil</keyword>
<proteinExistence type="predicted"/>
<dbReference type="InterPro" id="IPR016197">
    <property type="entry name" value="Chromo-like_dom_sf"/>
</dbReference>
<dbReference type="PROSITE" id="PS50013">
    <property type="entry name" value="CHROMO_2"/>
    <property type="match status" value="1"/>
</dbReference>
<feature type="coiled-coil region" evidence="1">
    <location>
        <begin position="32"/>
        <end position="63"/>
    </location>
</feature>
<evidence type="ECO:0000259" key="2">
    <source>
        <dbReference type="PROSITE" id="PS50013"/>
    </source>
</evidence>
<name>A0AAP0DJ03_9ASTR</name>
<dbReference type="SUPFAM" id="SSF54160">
    <property type="entry name" value="Chromo domain-like"/>
    <property type="match status" value="1"/>
</dbReference>
<dbReference type="InterPro" id="IPR000953">
    <property type="entry name" value="Chromo/chromo_shadow_dom"/>
</dbReference>
<reference evidence="3 4" key="1">
    <citation type="submission" date="2024-04" db="EMBL/GenBank/DDBJ databases">
        <title>The reference genome of an endangered Asteraceae, Deinandra increscens subsp. villosa, native to the Central Coast of California.</title>
        <authorList>
            <person name="Guilliams M."/>
            <person name="Hasenstab-Lehman K."/>
            <person name="Meyer R."/>
            <person name="Mcevoy S."/>
        </authorList>
    </citation>
    <scope>NUCLEOTIDE SEQUENCE [LARGE SCALE GENOMIC DNA]</scope>
    <source>
        <tissue evidence="3">Leaf</tissue>
    </source>
</reference>
<sequence>MSPYEAIYGFKPMVHIPYIAADTQVAAVEDLFRDREVAIQQLKRNLEVARNRMKQLADRHRSERTFAVGDWVYLKLQPYVQVTLKLHSNQKLAPRFYGPFLVLERIGEVAYRLDLPPEAQIHNTFHVSLLKPARGSHDIHFPLPSAPRFSFVPRAILDRQLVKRRGKAAIRLLVHWQGMSVADATWEFMDDFQLRFPSFQF</sequence>
<gene>
    <name evidence="3" type="ORF">SSX86_007936</name>
</gene>
<dbReference type="EMBL" id="JBCNJP010000009">
    <property type="protein sequence ID" value="KAK9073612.1"/>
    <property type="molecule type" value="Genomic_DNA"/>
</dbReference>